<feature type="compositionally biased region" description="Gly residues" evidence="1">
    <location>
        <begin position="11"/>
        <end position="22"/>
    </location>
</feature>
<evidence type="ECO:0000313" key="4">
    <source>
        <dbReference type="EMBL" id="PJE96632.1"/>
    </source>
</evidence>
<feature type="region of interest" description="Disordered" evidence="1">
    <location>
        <begin position="1"/>
        <end position="22"/>
    </location>
</feature>
<protein>
    <submittedName>
        <fullName evidence="4">Septum formation initiator</fullName>
    </submittedName>
</protein>
<feature type="domain" description="TadE-like" evidence="3">
    <location>
        <begin position="26"/>
        <end position="68"/>
    </location>
</feature>
<keyword evidence="5" id="KW-1185">Reference proteome</keyword>
<name>A0A2M8LXF6_9ACTN</name>
<dbReference type="EMBL" id="PGGW01000057">
    <property type="protein sequence ID" value="PJE96632.1"/>
    <property type="molecule type" value="Genomic_DNA"/>
</dbReference>
<dbReference type="InterPro" id="IPR012495">
    <property type="entry name" value="TadE-like_dom"/>
</dbReference>
<comment type="caution">
    <text evidence="4">The sequence shown here is derived from an EMBL/GenBank/DDBJ whole genome shotgun (WGS) entry which is preliminary data.</text>
</comment>
<evidence type="ECO:0000256" key="2">
    <source>
        <dbReference type="SAM" id="Phobius"/>
    </source>
</evidence>
<keyword evidence="2" id="KW-0472">Membrane</keyword>
<dbReference type="Pfam" id="PF07811">
    <property type="entry name" value="TadE"/>
    <property type="match status" value="1"/>
</dbReference>
<dbReference type="Proteomes" id="UP000230407">
    <property type="component" value="Unassembled WGS sequence"/>
</dbReference>
<proteinExistence type="predicted"/>
<sequence length="136" mass="13605">MRVGRGPEGSAEGGAAGGGAGGAERGQTTVEFVGMVPLILVVLALMWQLVLVGYTFTLAGNAADEAARAAAVDGDCQSAAREHLPSAWQGTVGCGDGAAGLVTATVELRVPVLFPGMANLPLTVTGEAGAVREEER</sequence>
<reference evidence="4 5" key="1">
    <citation type="submission" date="2017-11" db="EMBL/GenBank/DDBJ databases">
        <title>Streptomyces carmine sp. nov., a novel actinomycete isolated from Sophora alopecuroides in Xinjiang, China.</title>
        <authorList>
            <person name="Wang Y."/>
            <person name="Luo X."/>
            <person name="Wan C."/>
            <person name="Zhang L."/>
        </authorList>
    </citation>
    <scope>NUCLEOTIDE SEQUENCE [LARGE SCALE GENOMIC DNA]</scope>
    <source>
        <strain evidence="4 5">TRM SA0054</strain>
    </source>
</reference>
<feature type="transmembrane region" description="Helical" evidence="2">
    <location>
        <begin position="35"/>
        <end position="59"/>
    </location>
</feature>
<dbReference type="RefSeq" id="WP_100202616.1">
    <property type="nucleotide sequence ID" value="NZ_PGGW01000057.1"/>
</dbReference>
<keyword evidence="2" id="KW-0812">Transmembrane</keyword>
<evidence type="ECO:0000313" key="5">
    <source>
        <dbReference type="Proteomes" id="UP000230407"/>
    </source>
</evidence>
<organism evidence="4 5">
    <name type="scientific">Streptomyces carminius</name>
    <dbReference type="NCBI Taxonomy" id="2665496"/>
    <lineage>
        <taxon>Bacteria</taxon>
        <taxon>Bacillati</taxon>
        <taxon>Actinomycetota</taxon>
        <taxon>Actinomycetes</taxon>
        <taxon>Kitasatosporales</taxon>
        <taxon>Streptomycetaceae</taxon>
        <taxon>Streptomyces</taxon>
    </lineage>
</organism>
<accession>A0A2M8LXF6</accession>
<dbReference type="AlphaFoldDB" id="A0A2M8LXF6"/>
<evidence type="ECO:0000256" key="1">
    <source>
        <dbReference type="SAM" id="MobiDB-lite"/>
    </source>
</evidence>
<keyword evidence="2" id="KW-1133">Transmembrane helix</keyword>
<evidence type="ECO:0000259" key="3">
    <source>
        <dbReference type="Pfam" id="PF07811"/>
    </source>
</evidence>
<gene>
    <name evidence="4" type="ORF">CUT44_16435</name>
</gene>